<evidence type="ECO:0000313" key="2">
    <source>
        <dbReference type="EMBL" id="MBB4097479.1"/>
    </source>
</evidence>
<keyword evidence="3" id="KW-1185">Reference proteome</keyword>
<organism evidence="2 3">
    <name type="scientific">Sphingomonas kyeonggiensis</name>
    <dbReference type="NCBI Taxonomy" id="1268553"/>
    <lineage>
        <taxon>Bacteria</taxon>
        <taxon>Pseudomonadati</taxon>
        <taxon>Pseudomonadota</taxon>
        <taxon>Alphaproteobacteria</taxon>
        <taxon>Sphingomonadales</taxon>
        <taxon>Sphingomonadaceae</taxon>
        <taxon>Sphingomonas</taxon>
    </lineage>
</organism>
<protein>
    <submittedName>
        <fullName evidence="2">Uncharacterized protein</fullName>
    </submittedName>
</protein>
<accession>A0A7W6NWG9</accession>
<evidence type="ECO:0000313" key="1">
    <source>
        <dbReference type="EMBL" id="MBB4097478.1"/>
    </source>
</evidence>
<reference evidence="2 3" key="1">
    <citation type="submission" date="2020-08" db="EMBL/GenBank/DDBJ databases">
        <title>Genomic Encyclopedia of Type Strains, Phase IV (KMG-IV): sequencing the most valuable type-strain genomes for metagenomic binning, comparative biology and taxonomic classification.</title>
        <authorList>
            <person name="Goeker M."/>
        </authorList>
    </citation>
    <scope>NUCLEOTIDE SEQUENCE [LARGE SCALE GENOMIC DNA]</scope>
    <source>
        <strain evidence="2 3">DSM 101806</strain>
    </source>
</reference>
<gene>
    <name evidence="1" type="ORF">GGR46_001011</name>
    <name evidence="2" type="ORF">GGR46_001012</name>
</gene>
<dbReference type="EMBL" id="JACIEH010000001">
    <property type="protein sequence ID" value="MBB4097479.1"/>
    <property type="molecule type" value="Genomic_DNA"/>
</dbReference>
<sequence>MSIVDAGTIDAIGIDKVSGDVVLNISDHLDWCEEASHLKALEDKVNAYLGYLESGQIVEDVPEAKGRRPVIAVHQQFVPTETAKLVLERLQVALDSHGIGFTFGALPAGY</sequence>
<name>A0A7W6NWG9_9SPHN</name>
<proteinExistence type="predicted"/>
<dbReference type="Proteomes" id="UP000557392">
    <property type="component" value="Unassembled WGS sequence"/>
</dbReference>
<evidence type="ECO:0000313" key="3">
    <source>
        <dbReference type="Proteomes" id="UP000557392"/>
    </source>
</evidence>
<dbReference type="AlphaFoldDB" id="A0A7W6NWG9"/>
<dbReference type="Pfam" id="PF20212">
    <property type="entry name" value="DUF6572"/>
    <property type="match status" value="1"/>
</dbReference>
<dbReference type="RefSeq" id="WP_183995143.1">
    <property type="nucleotide sequence ID" value="NZ_JACIEH010000001.1"/>
</dbReference>
<dbReference type="InterPro" id="IPR046702">
    <property type="entry name" value="DUF6572"/>
</dbReference>
<dbReference type="EMBL" id="JACIEH010000001">
    <property type="protein sequence ID" value="MBB4097478.1"/>
    <property type="molecule type" value="Genomic_DNA"/>
</dbReference>
<comment type="caution">
    <text evidence="2">The sequence shown here is derived from an EMBL/GenBank/DDBJ whole genome shotgun (WGS) entry which is preliminary data.</text>
</comment>